<dbReference type="Gene3D" id="2.60.120.260">
    <property type="entry name" value="Galactose-binding domain-like"/>
    <property type="match status" value="4"/>
</dbReference>
<dbReference type="InterPro" id="IPR003305">
    <property type="entry name" value="CenC_carb-bd"/>
</dbReference>
<sequence>WEKESGINLCNPRLDLKYTIAMSLLNYAQEEGMANATKPKCDLAEVVKNWQGFLDTVDLPGMSLKGEGNKAVESILQGLQEGMRPGNSDATITLTMNDKLISKRSTEEDAARFRAEGKEGSAIGKTNTTDTEVKTPAALVQRVGEMPITMAEVEVPAKSDPAALNITGVLARAFSTFTNSLASQLLQRWIREGLYNLTKAKNAQVALTMPPCPSCAQQPPRPGATLDGAELAKENIFTQPITPEAIENYYDGMFTVSVGTSELYNPLLDFSFCPEQKELIGINNCVLDQKWYNLFDRNEFLTLQQAIDLKLVDPKTPLIAETDARNGDIQYCFKQGLCFSNLQKMRLARLIPLGWEIAASKSDGSVTLGQVIDCFDNVECELNTKRSDHFEKLIDPDWLLKSPTAICRAKGYGPKLQAANVAARAEVCADAPTCLKENDFASCQAGAYGYCTREKNVWRFGGEQCSPQYASCRSYEQQGSTNYWIKDSLEYCTADQVGCRWYSRTKEIDRSAGAETTIVSPNLATDICDGTSRLIYPDAATVSAFCKLKGYADGQIKTPGETSGFNTWCQHNGNSWVTSSANRMPLEDINCYGLNWTNSKVVYLNGQAKSCVAKDAGCQQLLKVDASMNLLANGDFKLDDDGNSRPDGWNELNWSSSLPYENYERIQVGYGWEVNQANVPILPDTIYTVSLSAAQTAVDKTGTARATVVLCNQQDNCNSGNGIAITLVGENSACWISNNEVNISFPPAGTDNQRESCSFTASGPIKFSRVFLLSGSGGDAVWIDNVQLEVGEGATDYTEYGTTNFTYLKKSPDYLYCNDPQRASSLCANYSPSCSASDVGCELYTPQNGEPAVPGVVKAENYCPAECADYSHYLKRRTPTEEHFNDSAQNTGVNMIASTGQSCTLADVGCEEFTDITNQEQKIYYSYLRMCVDSTDPNIATYYTWEGSDTTGFELKTWRLLKSDFIDDFGGVWPGPCTDVYYDSTAGKNICHDNVNRFVDNCQNNYSDPSCREYLDENNQKYFRKESRVVAASTECQKIRRTVNPTGPTDLAMILPAQSTTCSETVANCHEFKGNDGSNVRQVFVDDFEYSTNDWTGNAVSLSAESGVIGGHSLRVFTDEDPRIFKGVQLEYGRSYTLSFWAKSWGDDEGASLSIGAGIKSGNNFTEKFRFNSSNASIDLSTRWKKYEYGPIYYHYDSGAPTTPENLTMQLAFGLPNSTMYYIDNIVLKEISSDVYLIDNSWSAAAQCEPYLGCRAYTDRADNTHYLSSFYSVCQENKVGCQQFIDTKNSSYPFAKNYSAGNILKNSNFEGDYDYNGVPDGWNFWNNYADNLAGSNKMSVEYKANEGHNGSKYVKLSGDGYAPNGDSWIVANQYVAVKPNTNYYFSGYVRADWAGSNNMGSVELIAKLGIDKPRKSNPRVSYDIYKNSGSLGNSWTKVEKSFTTDNDTYGLEITCAMNNGTNHVASSFWCDDFQLGEALTESTDQTVYLVDDQQYYCSESAKGCTEMGRPTIGLNAVGGEEIKSWSEVNYLLDPDRYESILCSSESAGCEQYKSEGQVVNVKNPGANTCTYLNNFIYNGTPYEPGWYKTYSIPIVGSTLPAGEIMKTCAQTDNQPNPSLPRRTDDNWQGYAGLCDAKSNGCTELVDPQATQGQSVLDNGDFEQESDGILTTNYNIPDFWYDENAHNSTYELYNLKYYNGINWTSVPWDRDKGKNKGRDQGYGISLKASSAFLSGDYNIWLQKYLHQKLSFLQPQTTYNVSVDLKKESYGLNNDFLIGVSCKKPIKSIDNSFVDSNPSGSKLQTITIAGVTYYTGYKRIYLPKDASSDYNTYSFKFNTVESNSKCYLLLFGALGNGNIWTDNVRIQPTQSYYYINSNQINEGDCNGQVSWDKGCIAVLDKSNVSLTTGELAKSYNSVVSYQKSVQNNGAKAPAQTCTNQESGCDSNRIIKVRADRECGEWLSCSSWSYYTDQQGNVVPSCYDLNRCQQLDPENPDTCLSWVDQEQKTLTKEVYQGRQVGWSGMEYSSYSILNTYPLDGLVARNVDASGQSNNFYLTYIGKDTEGKDNKDLGQVGENRAKIAKSCRLYPEQEAPFVAAGGSGLEFDEYSNITNRPATLNQANFCQSGENCECDYYKTEYTMGETRFYSLGGSTPNSIIYDDHDVLTKPDPISKIKKKAEYRGWWGYCLEQDKSRKISGSSFGEYPCTTWMPLDMVTGDFNIFGGEAANSAWPESLYYCAVAKGAAVSSVALKLHQSSSGWRNYYNGTDSDDPIKCDLYRHDITRGDISCDGNDISTIENKDYSISLNTTNIGQSVYRDSALTSYKGDNNICVPDLKGTYYVTPLIPNLPDGNQLNDNGTQVEFKRVFSATSTKTGNLDIINMMPDNITVNDNNKLDKNIFYGSFVLNLQDKHESDSASYDVYARCFITNNSLSYTWEEVVQSDFATLCNPSVTGDRAFALLFYYVKHSGINTGEDSTCDENSSNGFALGTMIVSATVSGQSWIFADGPMQYAYDVQVLFGTPSADHDQCTYIVEGKSPKTTVVANGIPNFLYPFNQGIDGFYGALNGKENRTLPETLVSLQPQASHPSSGYKQADTVYGSDGYQVEWDGTVGHYGVDLDPVKIPDPNRRSSILLSINNVANALAKAREWLEKIFNNGNIFIKNNSQIYVPNTSWSTGPSVIEPPVVHPVEFNQQKNEYLEKTEISGFSINNTYNQDIVRYGHSYNATMNFYAYAKDEQSPLARLYIDWSDGNVVDYTAPIRNHKPICSRYCTSSDMMLDSYDIGSFAILDNQSNVNPNIPKGWQADVMCGSPNNAEITQKGDASSGYFMELLTRKGASWAGLTTTMPVVGGKRYRLSFEYQTPNSPSWETYPKQLVVQSYCAPNTTGCSGADDNWISPGDIIWSESQQKTSWEVVNLDFRAKYSNEILRIFIPYDMCKSSATGPTIDCSGGAGCAPGMWSNTYDDPRK</sequence>
<evidence type="ECO:0000313" key="4">
    <source>
        <dbReference type="Proteomes" id="UP000230405"/>
    </source>
</evidence>
<accession>A0A2M7VG19</accession>
<comment type="caution">
    <text evidence="3">The sequence shown here is derived from an EMBL/GenBank/DDBJ whole genome shotgun (WGS) entry which is preliminary data.</text>
</comment>
<proteinExistence type="predicted"/>
<name>A0A2M7VG19_9BACT</name>
<protein>
    <recommendedName>
        <fullName evidence="2">CBM-cenC domain-containing protein</fullName>
    </recommendedName>
</protein>
<dbReference type="GO" id="GO:0016798">
    <property type="term" value="F:hydrolase activity, acting on glycosyl bonds"/>
    <property type="evidence" value="ECO:0007669"/>
    <property type="project" value="InterPro"/>
</dbReference>
<feature type="non-terminal residue" evidence="3">
    <location>
        <position position="1"/>
    </location>
</feature>
<organism evidence="3 4">
    <name type="scientific">Candidatus Komeilibacteria bacterium CG_4_10_14_0_2_um_filter_37_10</name>
    <dbReference type="NCBI Taxonomy" id="1974470"/>
    <lineage>
        <taxon>Bacteria</taxon>
        <taxon>Candidatus Komeiliibacteriota</taxon>
    </lineage>
</organism>
<dbReference type="EMBL" id="PFPO01000020">
    <property type="protein sequence ID" value="PIZ99608.1"/>
    <property type="molecule type" value="Genomic_DNA"/>
</dbReference>
<feature type="non-terminal residue" evidence="3">
    <location>
        <position position="2966"/>
    </location>
</feature>
<dbReference type="Pfam" id="PF02018">
    <property type="entry name" value="CBM_4_9"/>
    <property type="match status" value="1"/>
</dbReference>
<reference evidence="4" key="1">
    <citation type="submission" date="2017-09" db="EMBL/GenBank/DDBJ databases">
        <title>Depth-based differentiation of microbial function through sediment-hosted aquifers and enrichment of novel symbionts in the deep terrestrial subsurface.</title>
        <authorList>
            <person name="Probst A.J."/>
            <person name="Ladd B."/>
            <person name="Jarett J.K."/>
            <person name="Geller-Mcgrath D.E."/>
            <person name="Sieber C.M.K."/>
            <person name="Emerson J.B."/>
            <person name="Anantharaman K."/>
            <person name="Thomas B.C."/>
            <person name="Malmstrom R."/>
            <person name="Stieglmeier M."/>
            <person name="Klingl A."/>
            <person name="Woyke T."/>
            <person name="Ryan C.M."/>
            <person name="Banfield J.F."/>
        </authorList>
    </citation>
    <scope>NUCLEOTIDE SEQUENCE [LARGE SCALE GENOMIC DNA]</scope>
</reference>
<keyword evidence="1" id="KW-0378">Hydrolase</keyword>
<evidence type="ECO:0000313" key="3">
    <source>
        <dbReference type="EMBL" id="PIZ99608.1"/>
    </source>
</evidence>
<dbReference type="SUPFAM" id="SSF49785">
    <property type="entry name" value="Galactose-binding domain-like"/>
    <property type="match status" value="1"/>
</dbReference>
<dbReference type="InterPro" id="IPR008979">
    <property type="entry name" value="Galactose-bd-like_sf"/>
</dbReference>
<gene>
    <name evidence="3" type="ORF">COX77_01040</name>
</gene>
<evidence type="ECO:0000256" key="1">
    <source>
        <dbReference type="ARBA" id="ARBA00022801"/>
    </source>
</evidence>
<evidence type="ECO:0000259" key="2">
    <source>
        <dbReference type="Pfam" id="PF02018"/>
    </source>
</evidence>
<feature type="domain" description="CBM-cenC" evidence="2">
    <location>
        <begin position="1301"/>
        <end position="1456"/>
    </location>
</feature>
<dbReference type="Proteomes" id="UP000230405">
    <property type="component" value="Unassembled WGS sequence"/>
</dbReference>